<accession>A0A0A9CE44</accession>
<sequence length="21" mass="2433">MRKSGERLWITDSIGNLSLKK</sequence>
<organism evidence="1">
    <name type="scientific">Arundo donax</name>
    <name type="common">Giant reed</name>
    <name type="synonym">Donax arundinaceus</name>
    <dbReference type="NCBI Taxonomy" id="35708"/>
    <lineage>
        <taxon>Eukaryota</taxon>
        <taxon>Viridiplantae</taxon>
        <taxon>Streptophyta</taxon>
        <taxon>Embryophyta</taxon>
        <taxon>Tracheophyta</taxon>
        <taxon>Spermatophyta</taxon>
        <taxon>Magnoliopsida</taxon>
        <taxon>Liliopsida</taxon>
        <taxon>Poales</taxon>
        <taxon>Poaceae</taxon>
        <taxon>PACMAD clade</taxon>
        <taxon>Arundinoideae</taxon>
        <taxon>Arundineae</taxon>
        <taxon>Arundo</taxon>
    </lineage>
</organism>
<protein>
    <submittedName>
        <fullName evidence="1">Uncharacterized protein</fullName>
    </submittedName>
</protein>
<dbReference type="AlphaFoldDB" id="A0A0A9CE44"/>
<evidence type="ECO:0000313" key="1">
    <source>
        <dbReference type="EMBL" id="JAD72728.1"/>
    </source>
</evidence>
<proteinExistence type="predicted"/>
<reference evidence="1" key="1">
    <citation type="submission" date="2014-09" db="EMBL/GenBank/DDBJ databases">
        <authorList>
            <person name="Magalhaes I.L.F."/>
            <person name="Oliveira U."/>
            <person name="Santos F.R."/>
            <person name="Vidigal T.H.D.A."/>
            <person name="Brescovit A.D."/>
            <person name="Santos A.J."/>
        </authorList>
    </citation>
    <scope>NUCLEOTIDE SEQUENCE</scope>
    <source>
        <tissue evidence="1">Shoot tissue taken approximately 20 cm above the soil surface</tissue>
    </source>
</reference>
<dbReference type="EMBL" id="GBRH01225167">
    <property type="protein sequence ID" value="JAD72728.1"/>
    <property type="molecule type" value="Transcribed_RNA"/>
</dbReference>
<name>A0A0A9CE44_ARUDO</name>
<reference evidence="1" key="2">
    <citation type="journal article" date="2015" name="Data Brief">
        <title>Shoot transcriptome of the giant reed, Arundo donax.</title>
        <authorList>
            <person name="Barrero R.A."/>
            <person name="Guerrero F.D."/>
            <person name="Moolhuijzen P."/>
            <person name="Goolsby J.A."/>
            <person name="Tidwell J."/>
            <person name="Bellgard S.E."/>
            <person name="Bellgard M.I."/>
        </authorList>
    </citation>
    <scope>NUCLEOTIDE SEQUENCE</scope>
    <source>
        <tissue evidence="1">Shoot tissue taken approximately 20 cm above the soil surface</tissue>
    </source>
</reference>